<evidence type="ECO:0000313" key="5">
    <source>
        <dbReference type="EMBL" id="MCP2727333.1"/>
    </source>
</evidence>
<protein>
    <submittedName>
        <fullName evidence="5">AAA family ATPase</fullName>
    </submittedName>
</protein>
<dbReference type="InterPro" id="IPR036185">
    <property type="entry name" value="DNA_heli_DnaB-like_N_sf"/>
</dbReference>
<dbReference type="Pfam" id="PF00772">
    <property type="entry name" value="DnaB"/>
    <property type="match status" value="1"/>
</dbReference>
<keyword evidence="1" id="KW-0639">Primosome</keyword>
<feature type="domain" description="AAA+ ATPase" evidence="4">
    <location>
        <begin position="256"/>
        <end position="430"/>
    </location>
</feature>
<evidence type="ECO:0000256" key="3">
    <source>
        <dbReference type="ARBA" id="ARBA00023125"/>
    </source>
</evidence>
<keyword evidence="3" id="KW-0238">DNA-binding</keyword>
<comment type="caution">
    <text evidence="5">The sequence shown here is derived from an EMBL/GenBank/DDBJ whole genome shotgun (WGS) entry which is preliminary data.</text>
</comment>
<reference evidence="5" key="1">
    <citation type="submission" date="2022-06" db="EMBL/GenBank/DDBJ databases">
        <title>New cyanobacteria of genus Symplocastrum in benthos of Lake Baikal.</title>
        <authorList>
            <person name="Sorokovikova E."/>
            <person name="Tikhonova I."/>
            <person name="Krasnopeev A."/>
            <person name="Evseev P."/>
            <person name="Gladkikh A."/>
            <person name="Belykh O."/>
        </authorList>
    </citation>
    <scope>NUCLEOTIDE SEQUENCE</scope>
    <source>
        <strain evidence="5">BBK-W-15</strain>
    </source>
</reference>
<dbReference type="InterPro" id="IPR003593">
    <property type="entry name" value="AAA+_ATPase"/>
</dbReference>
<name>A0AAE3KM57_9CYAN</name>
<accession>A0AAE3KM57</accession>
<sequence>MTAIIDRDSLVRQGHEFSAPPQNTEAEEGVLGGILLDTSALPRIKDKLTPDAFYLEAHRIIYRGCLVCLSRDGMVDLMTICTYLHDKKQLDKIGGQAKLAQLVETVVSTVNIDKYVELINEKYLRRQLIELGRDAHYCGHETLKRLDESFSYLKEKATELQSLVGGKDRNHSRYQQAVQEFERLEMNIEDSGFRFWEKNRLCKKYADVGIKSVKDLENLWFSHMSSQEDEGFKSIQEIFNTVPPQREWFLHGLLPAQSLVTIHGPGGCGKSTLVYDFIYSLVTGTPWGSDSFNEGFSTTAAQRKIMLIQTDETLGEMVTAFHRRGITEDMPILLKMKWSIDKIPQLLKKAQEWKPDVIIIDCLTSVSTYSLFSENDVEYARPVLRLRKLAEQMNCCIILIHHSNKAGGMRGTTAIQNSSSEVISLEPNPDDKNPDSTKRLLVFNKSRSRRPVSYELELIPDTGTWSCLGEHKKHEDAALTTTKNKIIKFLRSRPNIRFEVAEMQNDFGGSTGNIRTCCAELARDGLISKFSLGRG</sequence>
<dbReference type="PANTHER" id="PTHR30153">
    <property type="entry name" value="REPLICATIVE DNA HELICASE DNAB"/>
    <property type="match status" value="1"/>
</dbReference>
<dbReference type="AlphaFoldDB" id="A0AAE3KM57"/>
<evidence type="ECO:0000259" key="4">
    <source>
        <dbReference type="SMART" id="SM00382"/>
    </source>
</evidence>
<dbReference type="InterPro" id="IPR027417">
    <property type="entry name" value="P-loop_NTPase"/>
</dbReference>
<dbReference type="GO" id="GO:0005829">
    <property type="term" value="C:cytosol"/>
    <property type="evidence" value="ECO:0007669"/>
    <property type="project" value="TreeGrafter"/>
</dbReference>
<evidence type="ECO:0000256" key="2">
    <source>
        <dbReference type="ARBA" id="ARBA00022705"/>
    </source>
</evidence>
<dbReference type="GO" id="GO:0005524">
    <property type="term" value="F:ATP binding"/>
    <property type="evidence" value="ECO:0007669"/>
    <property type="project" value="InterPro"/>
</dbReference>
<dbReference type="SUPFAM" id="SSF48024">
    <property type="entry name" value="N-terminal domain of DnaB helicase"/>
    <property type="match status" value="1"/>
</dbReference>
<dbReference type="Proteomes" id="UP001204953">
    <property type="component" value="Unassembled WGS sequence"/>
</dbReference>
<dbReference type="RefSeq" id="WP_254010151.1">
    <property type="nucleotide sequence ID" value="NZ_JAMZMM010000012.1"/>
</dbReference>
<gene>
    <name evidence="5" type="ORF">NJ959_02455</name>
</gene>
<evidence type="ECO:0000313" key="6">
    <source>
        <dbReference type="Proteomes" id="UP001204953"/>
    </source>
</evidence>
<dbReference type="Gene3D" id="1.10.860.10">
    <property type="entry name" value="DNAb Helicase, Chain A"/>
    <property type="match status" value="1"/>
</dbReference>
<keyword evidence="6" id="KW-1185">Reference proteome</keyword>
<dbReference type="InterPro" id="IPR016136">
    <property type="entry name" value="DNA_helicase_N/primase_C"/>
</dbReference>
<keyword evidence="2" id="KW-0235">DNA replication</keyword>
<dbReference type="GO" id="GO:0003677">
    <property type="term" value="F:DNA binding"/>
    <property type="evidence" value="ECO:0007669"/>
    <property type="project" value="UniProtKB-KW"/>
</dbReference>
<dbReference type="Gene3D" id="3.40.50.300">
    <property type="entry name" value="P-loop containing nucleotide triphosphate hydrolases"/>
    <property type="match status" value="1"/>
</dbReference>
<dbReference type="Pfam" id="PF13481">
    <property type="entry name" value="AAA_25"/>
    <property type="match status" value="1"/>
</dbReference>
<dbReference type="GO" id="GO:1990077">
    <property type="term" value="C:primosome complex"/>
    <property type="evidence" value="ECO:0007669"/>
    <property type="project" value="UniProtKB-KW"/>
</dbReference>
<dbReference type="InterPro" id="IPR007693">
    <property type="entry name" value="DNA_helicase_DnaB-like_N"/>
</dbReference>
<proteinExistence type="predicted"/>
<dbReference type="SUPFAM" id="SSF52540">
    <property type="entry name" value="P-loop containing nucleoside triphosphate hydrolases"/>
    <property type="match status" value="1"/>
</dbReference>
<dbReference type="GO" id="GO:0003678">
    <property type="term" value="F:DNA helicase activity"/>
    <property type="evidence" value="ECO:0007669"/>
    <property type="project" value="InterPro"/>
</dbReference>
<dbReference type="EMBL" id="JAMZMM010000012">
    <property type="protein sequence ID" value="MCP2727333.1"/>
    <property type="molecule type" value="Genomic_DNA"/>
</dbReference>
<dbReference type="GO" id="GO:0006269">
    <property type="term" value="P:DNA replication, synthesis of primer"/>
    <property type="evidence" value="ECO:0007669"/>
    <property type="project" value="UniProtKB-KW"/>
</dbReference>
<organism evidence="5 6">
    <name type="scientific">Limnofasciculus baicalensis BBK-W-15</name>
    <dbReference type="NCBI Taxonomy" id="2699891"/>
    <lineage>
        <taxon>Bacteria</taxon>
        <taxon>Bacillati</taxon>
        <taxon>Cyanobacteriota</taxon>
        <taxon>Cyanophyceae</taxon>
        <taxon>Coleofasciculales</taxon>
        <taxon>Coleofasciculaceae</taxon>
        <taxon>Limnofasciculus</taxon>
        <taxon>Limnofasciculus baicalensis</taxon>
    </lineage>
</organism>
<feature type="non-terminal residue" evidence="5">
    <location>
        <position position="535"/>
    </location>
</feature>
<evidence type="ECO:0000256" key="1">
    <source>
        <dbReference type="ARBA" id="ARBA00022515"/>
    </source>
</evidence>
<dbReference type="SMART" id="SM00382">
    <property type="entry name" value="AAA"/>
    <property type="match status" value="1"/>
</dbReference>
<dbReference type="PANTHER" id="PTHR30153:SF2">
    <property type="entry name" value="REPLICATIVE DNA HELICASE"/>
    <property type="match status" value="1"/>
</dbReference>